<dbReference type="PANTHER" id="PTHR33546">
    <property type="entry name" value="LARGE, MULTIFUNCTIONAL SECRETED PROTEIN-RELATED"/>
    <property type="match status" value="1"/>
</dbReference>
<dbReference type="InterPro" id="IPR009056">
    <property type="entry name" value="Cyt_c-like_dom"/>
</dbReference>
<gene>
    <name evidence="6" type="ORF">FGG15_10295</name>
</gene>
<feature type="domain" description="Cytochrome c" evidence="5">
    <location>
        <begin position="4"/>
        <end position="83"/>
    </location>
</feature>
<dbReference type="PANTHER" id="PTHR33546:SF1">
    <property type="entry name" value="LARGE, MULTIFUNCTIONAL SECRETED PROTEIN"/>
    <property type="match status" value="1"/>
</dbReference>
<comment type="caution">
    <text evidence="6">The sequence shown here is derived from an EMBL/GenBank/DDBJ whole genome shotgun (WGS) entry which is preliminary data.</text>
</comment>
<dbReference type="SUPFAM" id="SSF46626">
    <property type="entry name" value="Cytochrome c"/>
    <property type="match status" value="1"/>
</dbReference>
<reference evidence="6 7" key="1">
    <citation type="submission" date="2019-05" db="EMBL/GenBank/DDBJ databases">
        <title>Flagellimonas sp. AsT0115, sp. nov., isolated from a marine red algae, Asparagopsis taxiformis.</title>
        <authorList>
            <person name="Kim J."/>
            <person name="Jeong S.E."/>
            <person name="Jeon C.O."/>
        </authorList>
    </citation>
    <scope>NUCLEOTIDE SEQUENCE [LARGE SCALE GENOMIC DNA]</scope>
    <source>
        <strain evidence="6 7">AsT0115</strain>
    </source>
</reference>
<evidence type="ECO:0000313" key="7">
    <source>
        <dbReference type="Proteomes" id="UP000751614"/>
    </source>
</evidence>
<evidence type="ECO:0000313" key="6">
    <source>
        <dbReference type="EMBL" id="TMU55765.1"/>
    </source>
</evidence>
<keyword evidence="1 4" id="KW-0349">Heme</keyword>
<evidence type="ECO:0000256" key="2">
    <source>
        <dbReference type="ARBA" id="ARBA00022723"/>
    </source>
</evidence>
<dbReference type="SUPFAM" id="SSF63829">
    <property type="entry name" value="Calcium-dependent phosphotriesterase"/>
    <property type="match status" value="1"/>
</dbReference>
<protein>
    <recommendedName>
        <fullName evidence="5">Cytochrome c domain-containing protein</fullName>
    </recommendedName>
</protein>
<name>A0ABY2WLQ4_9FLAO</name>
<evidence type="ECO:0000259" key="5">
    <source>
        <dbReference type="PROSITE" id="PS51007"/>
    </source>
</evidence>
<keyword evidence="3 4" id="KW-0408">Iron</keyword>
<dbReference type="EMBL" id="VCNI01000002">
    <property type="protein sequence ID" value="TMU55765.1"/>
    <property type="molecule type" value="Genomic_DNA"/>
</dbReference>
<dbReference type="InterPro" id="IPR011042">
    <property type="entry name" value="6-blade_b-propeller_TolB-like"/>
</dbReference>
<dbReference type="PROSITE" id="PS51007">
    <property type="entry name" value="CYTC"/>
    <property type="match status" value="1"/>
</dbReference>
<dbReference type="Gene3D" id="1.10.760.10">
    <property type="entry name" value="Cytochrome c-like domain"/>
    <property type="match status" value="1"/>
</dbReference>
<dbReference type="Pfam" id="PF13442">
    <property type="entry name" value="Cytochrome_CBB3"/>
    <property type="match status" value="1"/>
</dbReference>
<dbReference type="Pfam" id="PF20601">
    <property type="entry name" value="DUF6797"/>
    <property type="match status" value="1"/>
</dbReference>
<proteinExistence type="predicted"/>
<sequence length="851" mass="94545">MDGEGYSDGAKIYNSNCINCHGTPDLEGSLPTASKFWQQSLKSGSDPYSMYQTISKGFGAMPPQLSLTPKQKYNVLTYIREQYIRKGNPEDYFTITPGYLSTLPAGSLTGPDSEENQPWSEQDYGNFFSNTIELVDSETGPERYHSPGPVPYADEDYSKNNFAYKGIAVRLDEGEGGVAKGNSWMIFDHDVLRVAGGWTGEGFIDWNAILLNEQHETYPRTVGKLHFETPVGPGWANPKNGSFEDPRYTARDGRKFGPLPREWADYNGLYHHEEHIVFSYSVGKANILEELGREHKNGQTIFTRTLNISPTSDILKMRVAPAQTKVGIKGKGASLSTENGFVIMTIAKSQKANVKLFIANAENTVMDEVVRASSGPESLQKYTSGGKAHYPEVLTTSIIKGSEDKLLAIDQLTPPFDNPWNCQMKFSGIDFIPGGDEAVLCTTDGDIWSVKGLSEGNMFLKWRRIGAGLFQPLGIKVIDGLIYVSCRDQIVRLQDLNGDGETDFYESFNHDHQVTDHFHEFAMGLQTDSQGNLYYAKSGRHAREALIPQHGTLIKVSKDGKESKVIASGFRAANGVCINPDGSFLVTDQEGYWNPANRINWVQAGAEDKFYGNMWSYNPPKDTTRLAMEKPMVWVDMEFDRSPSELLWVDSEKWGAMNGSLLSFSYGYGKIQMVLHEQLNGQAQGGVIDIPGTKFYTGVMRGRFHPTDEHLYLCGMAAWSTSSNVRPGDLYRVRYTGNPIPMPIEMHATDKGMTLKFAEKLDPKSATQITNYEVNTWNFIRSSDYGSERYDVTKREVSKVALQADAMTVDLVIEGIQPVDAMTITYSLNSTAGVALQGTVQSTLHTLAKSN</sequence>
<evidence type="ECO:0000256" key="3">
    <source>
        <dbReference type="ARBA" id="ARBA00023004"/>
    </source>
</evidence>
<dbReference type="InterPro" id="IPR036909">
    <property type="entry name" value="Cyt_c-like_dom_sf"/>
</dbReference>
<evidence type="ECO:0000256" key="4">
    <source>
        <dbReference type="PROSITE-ProRule" id="PRU00433"/>
    </source>
</evidence>
<dbReference type="InterPro" id="IPR046476">
    <property type="entry name" value="DUF6797"/>
</dbReference>
<evidence type="ECO:0000256" key="1">
    <source>
        <dbReference type="ARBA" id="ARBA00022617"/>
    </source>
</evidence>
<dbReference type="Gene3D" id="2.120.10.30">
    <property type="entry name" value="TolB, C-terminal domain"/>
    <property type="match status" value="1"/>
</dbReference>
<keyword evidence="2 4" id="KW-0479">Metal-binding</keyword>
<dbReference type="Proteomes" id="UP000751614">
    <property type="component" value="Unassembled WGS sequence"/>
</dbReference>
<accession>A0ABY2WLQ4</accession>
<organism evidence="6 7">
    <name type="scientific">Flagellimonas algicola</name>
    <dbReference type="NCBI Taxonomy" id="2583815"/>
    <lineage>
        <taxon>Bacteria</taxon>
        <taxon>Pseudomonadati</taxon>
        <taxon>Bacteroidota</taxon>
        <taxon>Flavobacteriia</taxon>
        <taxon>Flavobacteriales</taxon>
        <taxon>Flavobacteriaceae</taxon>
        <taxon>Flagellimonas</taxon>
    </lineage>
</organism>
<keyword evidence="7" id="KW-1185">Reference proteome</keyword>